<feature type="binding site" evidence="8">
    <location>
        <position position="75"/>
    </location>
    <ligand>
        <name>substrate</name>
    </ligand>
</feature>
<dbReference type="CDD" id="cd05305">
    <property type="entry name" value="L-AlaDH"/>
    <property type="match status" value="1"/>
</dbReference>
<dbReference type="InterPro" id="IPR036291">
    <property type="entry name" value="NAD(P)-bd_dom_sf"/>
</dbReference>
<feature type="active site" description="Proton donor/acceptor" evidence="7">
    <location>
        <position position="270"/>
    </location>
</feature>
<dbReference type="InterPro" id="IPR008141">
    <property type="entry name" value="Ala_DH"/>
</dbReference>
<dbReference type="InterPro" id="IPR008143">
    <property type="entry name" value="Ala_DH/PNT_CS2"/>
</dbReference>
<name>A0A917GUU9_9BACL</name>
<dbReference type="GO" id="GO:0000286">
    <property type="term" value="F:alanine dehydrogenase activity"/>
    <property type="evidence" value="ECO:0007669"/>
    <property type="project" value="UniProtKB-UniRule"/>
</dbReference>
<evidence type="ECO:0000259" key="11">
    <source>
        <dbReference type="SMART" id="SM01003"/>
    </source>
</evidence>
<proteinExistence type="inferred from homology"/>
<feature type="binding site" evidence="8">
    <location>
        <position position="15"/>
    </location>
    <ligand>
        <name>substrate</name>
    </ligand>
</feature>
<dbReference type="Pfam" id="PF01262">
    <property type="entry name" value="AlaDh_PNT_C"/>
    <property type="match status" value="1"/>
</dbReference>
<dbReference type="NCBIfam" id="TIGR00518">
    <property type="entry name" value="alaDH"/>
    <property type="match status" value="1"/>
</dbReference>
<dbReference type="RefSeq" id="WP_188887582.1">
    <property type="nucleotide sequence ID" value="NZ_BMHY01000001.1"/>
</dbReference>
<keyword evidence="13" id="KW-1185">Reference proteome</keyword>
<feature type="binding site" evidence="9">
    <location>
        <position position="134"/>
    </location>
    <ligand>
        <name>NAD(+)</name>
        <dbReference type="ChEBI" id="CHEBI:57540"/>
    </ligand>
</feature>
<feature type="binding site" evidence="9">
    <location>
        <position position="220"/>
    </location>
    <ligand>
        <name>NAD(+)</name>
        <dbReference type="ChEBI" id="CHEBI:57540"/>
    </ligand>
</feature>
<feature type="binding site" evidence="9">
    <location>
        <position position="203"/>
    </location>
    <ligand>
        <name>NAD(+)</name>
        <dbReference type="ChEBI" id="CHEBI:57540"/>
    </ligand>
</feature>
<feature type="binding site" evidence="9">
    <location>
        <begin position="267"/>
        <end position="270"/>
    </location>
    <ligand>
        <name>NAD(+)</name>
        <dbReference type="ChEBI" id="CHEBI:57540"/>
    </ligand>
</feature>
<evidence type="ECO:0000256" key="7">
    <source>
        <dbReference type="PIRSR" id="PIRSR000183-1"/>
    </source>
</evidence>
<dbReference type="PANTHER" id="PTHR42795">
    <property type="entry name" value="ALANINE DEHYDROGENASE"/>
    <property type="match status" value="1"/>
</dbReference>
<dbReference type="PIRSF" id="PIRSF000183">
    <property type="entry name" value="Alanine_dh"/>
    <property type="match status" value="1"/>
</dbReference>
<reference evidence="12 13" key="1">
    <citation type="journal article" date="2014" name="Int. J. Syst. Evol. Microbiol.">
        <title>Complete genome sequence of Corynebacterium casei LMG S-19264T (=DSM 44701T), isolated from a smear-ripened cheese.</title>
        <authorList>
            <consortium name="US DOE Joint Genome Institute (JGI-PGF)"/>
            <person name="Walter F."/>
            <person name="Albersmeier A."/>
            <person name="Kalinowski J."/>
            <person name="Ruckert C."/>
        </authorList>
    </citation>
    <scope>NUCLEOTIDE SEQUENCE [LARGE SCALE GENOMIC DNA]</scope>
    <source>
        <strain evidence="12 13">CGMCC 1.15286</strain>
    </source>
</reference>
<evidence type="ECO:0000259" key="10">
    <source>
        <dbReference type="SMART" id="SM01002"/>
    </source>
</evidence>
<dbReference type="InterPro" id="IPR007886">
    <property type="entry name" value="AlaDH/PNT_N"/>
</dbReference>
<keyword evidence="5 6" id="KW-0520">NAD</keyword>
<evidence type="ECO:0000313" key="12">
    <source>
        <dbReference type="EMBL" id="GGG57104.1"/>
    </source>
</evidence>
<dbReference type="SMART" id="SM01002">
    <property type="entry name" value="AlaDh_PNT_C"/>
    <property type="match status" value="1"/>
</dbReference>
<dbReference type="PANTHER" id="PTHR42795:SF1">
    <property type="entry name" value="ALANINE DEHYDROGENASE"/>
    <property type="match status" value="1"/>
</dbReference>
<dbReference type="InterPro" id="IPR007698">
    <property type="entry name" value="AlaDH/PNT_NAD(H)-bd"/>
</dbReference>
<evidence type="ECO:0000256" key="3">
    <source>
        <dbReference type="ARBA" id="ARBA00012897"/>
    </source>
</evidence>
<keyword evidence="9" id="KW-0547">Nucleotide-binding</keyword>
<accession>A0A917GUU9</accession>
<feature type="binding site" evidence="9">
    <location>
        <begin position="239"/>
        <end position="240"/>
    </location>
    <ligand>
        <name>NAD(+)</name>
        <dbReference type="ChEBI" id="CHEBI:57540"/>
    </ligand>
</feature>
<evidence type="ECO:0000256" key="2">
    <source>
        <dbReference type="ARBA" id="ARBA00005689"/>
    </source>
</evidence>
<dbReference type="GO" id="GO:0000166">
    <property type="term" value="F:nucleotide binding"/>
    <property type="evidence" value="ECO:0007669"/>
    <property type="project" value="UniProtKB-KW"/>
</dbReference>
<protein>
    <recommendedName>
        <fullName evidence="3 6">Alanine dehydrogenase</fullName>
        <ecNumber evidence="3 6">1.4.1.1</ecNumber>
    </recommendedName>
</protein>
<feature type="active site" description="Proton donor/acceptor" evidence="7">
    <location>
        <position position="96"/>
    </location>
</feature>
<evidence type="ECO:0000256" key="9">
    <source>
        <dbReference type="PIRSR" id="PIRSR000183-3"/>
    </source>
</evidence>
<dbReference type="Proteomes" id="UP000600247">
    <property type="component" value="Unassembled WGS sequence"/>
</dbReference>
<dbReference type="AlphaFoldDB" id="A0A917GUU9"/>
<comment type="catalytic activity">
    <reaction evidence="6">
        <text>L-alanine + NAD(+) + H2O = pyruvate + NH4(+) + NADH + H(+)</text>
        <dbReference type="Rhea" id="RHEA:18405"/>
        <dbReference type="ChEBI" id="CHEBI:15361"/>
        <dbReference type="ChEBI" id="CHEBI:15377"/>
        <dbReference type="ChEBI" id="CHEBI:15378"/>
        <dbReference type="ChEBI" id="CHEBI:28938"/>
        <dbReference type="ChEBI" id="CHEBI:57540"/>
        <dbReference type="ChEBI" id="CHEBI:57945"/>
        <dbReference type="ChEBI" id="CHEBI:57972"/>
        <dbReference type="EC" id="1.4.1.1"/>
    </reaction>
</comment>
<keyword evidence="4 6" id="KW-0560">Oxidoreductase</keyword>
<evidence type="ECO:0000256" key="6">
    <source>
        <dbReference type="PIRNR" id="PIRNR000183"/>
    </source>
</evidence>
<dbReference type="GO" id="GO:0005886">
    <property type="term" value="C:plasma membrane"/>
    <property type="evidence" value="ECO:0007669"/>
    <property type="project" value="TreeGrafter"/>
</dbReference>
<evidence type="ECO:0000256" key="8">
    <source>
        <dbReference type="PIRSR" id="PIRSR000183-2"/>
    </source>
</evidence>
<evidence type="ECO:0000256" key="5">
    <source>
        <dbReference type="ARBA" id="ARBA00023027"/>
    </source>
</evidence>
<dbReference type="Pfam" id="PF05222">
    <property type="entry name" value="AlaDh_PNT_N"/>
    <property type="match status" value="1"/>
</dbReference>
<comment type="similarity">
    <text evidence="2 6">Belongs to the AlaDH/PNT family.</text>
</comment>
<gene>
    <name evidence="12" type="ORF">GCM10010918_07700</name>
</gene>
<dbReference type="SUPFAM" id="SSF52283">
    <property type="entry name" value="Formate/glycerate dehydrogenase catalytic domain-like"/>
    <property type="match status" value="1"/>
</dbReference>
<dbReference type="Gene3D" id="3.40.50.720">
    <property type="entry name" value="NAD(P)-binding Rossmann-like Domain"/>
    <property type="match status" value="2"/>
</dbReference>
<organism evidence="12 13">
    <name type="scientific">Paenibacillus radicis</name>
    <name type="common">ex Gao et al. 2016</name>
    <dbReference type="NCBI Taxonomy" id="1737354"/>
    <lineage>
        <taxon>Bacteria</taxon>
        <taxon>Bacillati</taxon>
        <taxon>Bacillota</taxon>
        <taxon>Bacilli</taxon>
        <taxon>Bacillales</taxon>
        <taxon>Paenibacillaceae</taxon>
        <taxon>Paenibacillus</taxon>
    </lineage>
</organism>
<dbReference type="FunFam" id="3.40.50.720:FF:000049">
    <property type="entry name" value="Alanine dehydrogenase"/>
    <property type="match status" value="1"/>
</dbReference>
<comment type="pathway">
    <text evidence="1">Amino-acid degradation; L-alanine degradation via dehydrogenase pathway; NH(3) and pyruvate from L-alanine: step 1/1.</text>
</comment>
<sequence>MKIGVPKEIKASEYRVALTPAGVTMLTAAGHAVFVETGAGEGSGFEDRDYEREGAVIKATASEVWGQADMIMKVKEPLASEFGYFREGLLLFTYLHLAAAPDLTQALVDKQVTAIAYETIQLANGSLPLLTPMSEVAGRMAVQVGSQFLEAFNGGRGVLLGGVPGVPPADVVIVGGGVVGTNAAKIAIGMGANVVILEKSADRMRYLDDIFGGRIKTVMSSPYHIAEAVSRADLLVGAVLIPGAKAPHLVTEQMVQGMKKGAVIVDVAVDQGGSIATVDRPTTHTDPIYIKHGVIHYAVANIPGAVPRTSTFALTNATISYALDLANRGWEAVKGSLPLQKGVNTHAGAVTHEQVAASTGISYTPLERWLDAIAYDRLET</sequence>
<evidence type="ECO:0000256" key="1">
    <source>
        <dbReference type="ARBA" id="ARBA00005206"/>
    </source>
</evidence>
<dbReference type="EMBL" id="BMHY01000001">
    <property type="protein sequence ID" value="GGG57104.1"/>
    <property type="molecule type" value="Genomic_DNA"/>
</dbReference>
<feature type="domain" description="Alanine dehydrogenase/pyridine nucleotide transhydrogenase NAD(H)-binding" evidence="10">
    <location>
        <begin position="149"/>
        <end position="298"/>
    </location>
</feature>
<evidence type="ECO:0000313" key="13">
    <source>
        <dbReference type="Proteomes" id="UP000600247"/>
    </source>
</evidence>
<dbReference type="GO" id="GO:0042853">
    <property type="term" value="P:L-alanine catabolic process"/>
    <property type="evidence" value="ECO:0007669"/>
    <property type="project" value="InterPro"/>
</dbReference>
<dbReference type="SMART" id="SM01003">
    <property type="entry name" value="AlaDh_PNT_N"/>
    <property type="match status" value="1"/>
</dbReference>
<dbReference type="PROSITE" id="PS00837">
    <property type="entry name" value="ALADH_PNT_2"/>
    <property type="match status" value="1"/>
</dbReference>
<comment type="caution">
    <text evidence="12">The sequence shown here is derived from an EMBL/GenBank/DDBJ whole genome shotgun (WGS) entry which is preliminary data.</text>
</comment>
<dbReference type="SUPFAM" id="SSF51735">
    <property type="entry name" value="NAD(P)-binding Rossmann-fold domains"/>
    <property type="match status" value="1"/>
</dbReference>
<dbReference type="EC" id="1.4.1.1" evidence="3 6"/>
<feature type="binding site" evidence="9">
    <location>
        <position position="280"/>
    </location>
    <ligand>
        <name>NAD(+)</name>
        <dbReference type="ChEBI" id="CHEBI:57540"/>
    </ligand>
</feature>
<feature type="domain" description="Alanine dehydrogenase/pyridine nucleotide transhydrogenase N-terminal" evidence="11">
    <location>
        <begin position="4"/>
        <end position="137"/>
    </location>
</feature>
<evidence type="ECO:0000256" key="4">
    <source>
        <dbReference type="ARBA" id="ARBA00023002"/>
    </source>
</evidence>